<evidence type="ECO:0000256" key="1">
    <source>
        <dbReference type="ARBA" id="ARBA00022448"/>
    </source>
</evidence>
<dbReference type="InterPro" id="IPR011886">
    <property type="entry name" value="NapH_MauN"/>
</dbReference>
<dbReference type="PANTHER" id="PTHR30176:SF3">
    <property type="entry name" value="FERREDOXIN-TYPE PROTEIN NAPH"/>
    <property type="match status" value="1"/>
</dbReference>
<feature type="domain" description="4Fe-4S ferredoxin-type" evidence="9">
    <location>
        <begin position="204"/>
        <end position="234"/>
    </location>
</feature>
<feature type="transmembrane region" description="Helical" evidence="8">
    <location>
        <begin position="12"/>
        <end position="32"/>
    </location>
</feature>
<evidence type="ECO:0000256" key="5">
    <source>
        <dbReference type="ARBA" id="ARBA00022982"/>
    </source>
</evidence>
<evidence type="ECO:0000256" key="7">
    <source>
        <dbReference type="ARBA" id="ARBA00023014"/>
    </source>
</evidence>
<keyword evidence="4" id="KW-0677">Repeat</keyword>
<keyword evidence="7" id="KW-0411">Iron-sulfur</keyword>
<dbReference type="InterPro" id="IPR051684">
    <property type="entry name" value="Electron_Trans/Redox"/>
</dbReference>
<proteinExistence type="predicted"/>
<dbReference type="GO" id="GO:0005886">
    <property type="term" value="C:plasma membrane"/>
    <property type="evidence" value="ECO:0007669"/>
    <property type="project" value="TreeGrafter"/>
</dbReference>
<evidence type="ECO:0000259" key="9">
    <source>
        <dbReference type="PROSITE" id="PS51379"/>
    </source>
</evidence>
<gene>
    <name evidence="10" type="primary">napH</name>
    <name evidence="10" type="ORF">NBG4_120016</name>
</gene>
<dbReference type="Gene3D" id="3.30.70.20">
    <property type="match status" value="1"/>
</dbReference>
<dbReference type="Pfam" id="PF12801">
    <property type="entry name" value="Fer4_5"/>
    <property type="match status" value="2"/>
</dbReference>
<evidence type="ECO:0000256" key="8">
    <source>
        <dbReference type="SAM" id="Phobius"/>
    </source>
</evidence>
<dbReference type="SUPFAM" id="SSF54862">
    <property type="entry name" value="4Fe-4S ferredoxins"/>
    <property type="match status" value="1"/>
</dbReference>
<dbReference type="NCBIfam" id="TIGR02163">
    <property type="entry name" value="napH"/>
    <property type="match status" value="1"/>
</dbReference>
<evidence type="ECO:0000313" key="10">
    <source>
        <dbReference type="EMBL" id="SPP99809.1"/>
    </source>
</evidence>
<accession>A0A2U3QEQ4</accession>
<reference evidence="11" key="1">
    <citation type="submission" date="2018-03" db="EMBL/GenBank/DDBJ databases">
        <authorList>
            <person name="Zecchin S."/>
        </authorList>
    </citation>
    <scope>NUCLEOTIDE SEQUENCE [LARGE SCALE GENOMIC DNA]</scope>
</reference>
<dbReference type="Pfam" id="PF13237">
    <property type="entry name" value="Fer4_10"/>
    <property type="match status" value="1"/>
</dbReference>
<dbReference type="GO" id="GO:0046872">
    <property type="term" value="F:metal ion binding"/>
    <property type="evidence" value="ECO:0007669"/>
    <property type="project" value="UniProtKB-KW"/>
</dbReference>
<keyword evidence="1" id="KW-0813">Transport</keyword>
<keyword evidence="6" id="KW-0408">Iron</keyword>
<dbReference type="OrthoDB" id="9784262at2"/>
<dbReference type="AlphaFoldDB" id="A0A2U3QEQ4"/>
<keyword evidence="11" id="KW-1185">Reference proteome</keyword>
<dbReference type="PANTHER" id="PTHR30176">
    <property type="entry name" value="FERREDOXIN-TYPE PROTEIN NAPH"/>
    <property type="match status" value="1"/>
</dbReference>
<keyword evidence="5" id="KW-0249">Electron transport</keyword>
<evidence type="ECO:0000256" key="2">
    <source>
        <dbReference type="ARBA" id="ARBA00022485"/>
    </source>
</evidence>
<evidence type="ECO:0000256" key="6">
    <source>
        <dbReference type="ARBA" id="ARBA00023004"/>
    </source>
</evidence>
<organism evidence="10 11">
    <name type="scientific">Candidatus Sulfobium mesophilum</name>
    <dbReference type="NCBI Taxonomy" id="2016548"/>
    <lineage>
        <taxon>Bacteria</taxon>
        <taxon>Pseudomonadati</taxon>
        <taxon>Nitrospirota</taxon>
        <taxon>Nitrospiria</taxon>
        <taxon>Nitrospirales</taxon>
        <taxon>Nitrospiraceae</taxon>
        <taxon>Candidatus Sulfobium</taxon>
    </lineage>
</organism>
<feature type="domain" description="4Fe-4S ferredoxin-type" evidence="9">
    <location>
        <begin position="235"/>
        <end position="264"/>
    </location>
</feature>
<feature type="transmembrane region" description="Helical" evidence="8">
    <location>
        <begin position="127"/>
        <end position="145"/>
    </location>
</feature>
<keyword evidence="2" id="KW-0004">4Fe-4S</keyword>
<keyword evidence="8" id="KW-1133">Transmembrane helix</keyword>
<dbReference type="NCBIfam" id="NF007013">
    <property type="entry name" value="PRK09477.1"/>
    <property type="match status" value="1"/>
</dbReference>
<dbReference type="PROSITE" id="PS51379">
    <property type="entry name" value="4FE4S_FER_2"/>
    <property type="match status" value="2"/>
</dbReference>
<evidence type="ECO:0000256" key="4">
    <source>
        <dbReference type="ARBA" id="ARBA00022737"/>
    </source>
</evidence>
<protein>
    <submittedName>
        <fullName evidence="10">Ferredoxin-type protein essential for electron transfer from ubiquinol to periplasmic nitrate reductase (NapAB)</fullName>
    </submittedName>
</protein>
<feature type="transmembrane region" description="Helical" evidence="8">
    <location>
        <begin position="70"/>
        <end position="89"/>
    </location>
</feature>
<evidence type="ECO:0000313" key="11">
    <source>
        <dbReference type="Proteomes" id="UP000245125"/>
    </source>
</evidence>
<sequence length="275" mass="30277">MPLFKKYRFIAARRIVQTSIIILFVGGSLYGWPALRGNLSSSRLFEAISLTDPFAVLQILASGKIVAEEAIIGALFVALFFGMVVGRAFCSWVCPLNIITDAANWLREIMGLDSQGRSFTLNRNSRYWAMGVSLAVSALTGIAAFEWISPVSMLHRGIIFGMGIGWTIVFSVFIFDLFLVKHGFCGHLCPLGAFYSLLTSFSLLRVRHSSGKCTLCMKCLRICPERQVLPMVGERSGAVLSGECTNCGRCIEVCDFDAMKFGARFSVEKYKTGNA</sequence>
<dbReference type="Proteomes" id="UP000245125">
    <property type="component" value="Unassembled WGS sequence"/>
</dbReference>
<name>A0A2U3QEQ4_9BACT</name>
<keyword evidence="8" id="KW-0472">Membrane</keyword>
<dbReference type="EMBL" id="OUUY01000024">
    <property type="protein sequence ID" value="SPP99809.1"/>
    <property type="molecule type" value="Genomic_DNA"/>
</dbReference>
<dbReference type="InterPro" id="IPR017896">
    <property type="entry name" value="4Fe4S_Fe-S-bd"/>
</dbReference>
<dbReference type="GO" id="GO:0051539">
    <property type="term" value="F:4 iron, 4 sulfur cluster binding"/>
    <property type="evidence" value="ECO:0007669"/>
    <property type="project" value="UniProtKB-KW"/>
</dbReference>
<keyword evidence="3" id="KW-0479">Metal-binding</keyword>
<evidence type="ECO:0000256" key="3">
    <source>
        <dbReference type="ARBA" id="ARBA00022723"/>
    </source>
</evidence>
<feature type="transmembrane region" description="Helical" evidence="8">
    <location>
        <begin position="157"/>
        <end position="178"/>
    </location>
</feature>
<keyword evidence="8" id="KW-0812">Transmembrane</keyword>